<dbReference type="AlphaFoldDB" id="A0A6L4WUL9"/>
<dbReference type="Proteomes" id="UP000472839">
    <property type="component" value="Unassembled WGS sequence"/>
</dbReference>
<feature type="domain" description="YchJ-like middle NTF2-like" evidence="1">
    <location>
        <begin position="32"/>
        <end position="133"/>
    </location>
</feature>
<gene>
    <name evidence="3" type="ORF">GBG18_06835</name>
    <name evidence="2" type="ORF">GBG19_04275</name>
</gene>
<evidence type="ECO:0000313" key="2">
    <source>
        <dbReference type="EMBL" id="KAB7889954.1"/>
    </source>
</evidence>
<dbReference type="InterPro" id="IPR048469">
    <property type="entry name" value="YchJ-like_M"/>
</dbReference>
<evidence type="ECO:0000313" key="3">
    <source>
        <dbReference type="EMBL" id="KAB7891468.1"/>
    </source>
</evidence>
<dbReference type="Gene3D" id="3.10.450.50">
    <property type="match status" value="1"/>
</dbReference>
<organism evidence="2 5">
    <name type="scientific">Poseidonibacter ostreae</name>
    <dbReference type="NCBI Taxonomy" id="2654171"/>
    <lineage>
        <taxon>Bacteria</taxon>
        <taxon>Pseudomonadati</taxon>
        <taxon>Campylobacterota</taxon>
        <taxon>Epsilonproteobacteria</taxon>
        <taxon>Campylobacterales</taxon>
        <taxon>Arcobacteraceae</taxon>
        <taxon>Poseidonibacter</taxon>
    </lineage>
</organism>
<dbReference type="PANTHER" id="PTHR33747:SF1">
    <property type="entry name" value="ADENYLATE CYCLASE-ASSOCIATED CAP C-TERMINAL DOMAIN-CONTAINING PROTEIN"/>
    <property type="match status" value="1"/>
</dbReference>
<dbReference type="EMBL" id="WFKK01000008">
    <property type="protein sequence ID" value="KAB7889954.1"/>
    <property type="molecule type" value="Genomic_DNA"/>
</dbReference>
<reference evidence="4 5" key="1">
    <citation type="submission" date="2019-10" db="EMBL/GenBank/DDBJ databases">
        <title>Poseidonibacter ostreae sp. nov., isolated from the gut of the Ostrea denselamellosa.</title>
        <authorList>
            <person name="Choi A."/>
        </authorList>
    </citation>
    <scope>NUCLEOTIDE SEQUENCE [LARGE SCALE GENOMIC DNA]</scope>
    <source>
        <strain evidence="2 5">SJOD-M-33</strain>
        <strain evidence="3 4">SJOD-M-5</strain>
    </source>
</reference>
<dbReference type="InterPro" id="IPR004027">
    <property type="entry name" value="SEC_C_motif"/>
</dbReference>
<name>A0A6L4WUL9_9BACT</name>
<dbReference type="PANTHER" id="PTHR33747">
    <property type="entry name" value="UPF0225 PROTEIN SCO1677"/>
    <property type="match status" value="1"/>
</dbReference>
<evidence type="ECO:0000313" key="5">
    <source>
        <dbReference type="Proteomes" id="UP000472839"/>
    </source>
</evidence>
<sequence>MKIPPNNECPCGSLKKYKKCCKVFHDGVNPKTAEQLMRSRFTAYILNDANYIIKTTHKENQDYTLSTESWKKDITNFSDYTDFIKLEIFETIEGKDESFVKFRATLKQGNLDASFTENSRFLKVNNKWFYVDGTFTE</sequence>
<proteinExistence type="predicted"/>
<dbReference type="SUPFAM" id="SSF54427">
    <property type="entry name" value="NTF2-like"/>
    <property type="match status" value="1"/>
</dbReference>
<dbReference type="SUPFAM" id="SSF103642">
    <property type="entry name" value="Sec-C motif"/>
    <property type="match status" value="1"/>
</dbReference>
<keyword evidence="4" id="KW-1185">Reference proteome</keyword>
<evidence type="ECO:0000259" key="1">
    <source>
        <dbReference type="Pfam" id="PF17775"/>
    </source>
</evidence>
<dbReference type="Pfam" id="PF17775">
    <property type="entry name" value="YchJ_M-like"/>
    <property type="match status" value="1"/>
</dbReference>
<dbReference type="EMBL" id="WFKJ01000017">
    <property type="protein sequence ID" value="KAB7891468.1"/>
    <property type="molecule type" value="Genomic_DNA"/>
</dbReference>
<protein>
    <recommendedName>
        <fullName evidence="1">YchJ-like middle NTF2-like domain-containing protein</fullName>
    </recommendedName>
</protein>
<accession>A0A6L4WUL9</accession>
<dbReference type="Pfam" id="PF02810">
    <property type="entry name" value="SEC-C"/>
    <property type="match status" value="1"/>
</dbReference>
<dbReference type="InterPro" id="IPR032710">
    <property type="entry name" value="NTF2-like_dom_sf"/>
</dbReference>
<evidence type="ECO:0000313" key="4">
    <source>
        <dbReference type="Proteomes" id="UP000461010"/>
    </source>
</evidence>
<dbReference type="Proteomes" id="UP000461010">
    <property type="component" value="Unassembled WGS sequence"/>
</dbReference>
<dbReference type="RefSeq" id="WP_152189627.1">
    <property type="nucleotide sequence ID" value="NZ_WFKI01000035.1"/>
</dbReference>
<comment type="caution">
    <text evidence="2">The sequence shown here is derived from an EMBL/GenBank/DDBJ whole genome shotgun (WGS) entry which is preliminary data.</text>
</comment>